<dbReference type="PANTHER" id="PTHR42685">
    <property type="entry name" value="GERANYLGERANYL DIPHOSPHATE REDUCTASE"/>
    <property type="match status" value="1"/>
</dbReference>
<dbReference type="InterPro" id="IPR002938">
    <property type="entry name" value="FAD-bd"/>
</dbReference>
<dbReference type="Pfam" id="PF01494">
    <property type="entry name" value="FAD_binding_3"/>
    <property type="match status" value="1"/>
</dbReference>
<dbReference type="AlphaFoldDB" id="A0A2H4VST2"/>
<reference evidence="2 3" key="1">
    <citation type="submission" date="2016-10" db="EMBL/GenBank/DDBJ databases">
        <title>Comparative genomics between deep and shallow subseafloor isolates.</title>
        <authorList>
            <person name="Ishii S."/>
            <person name="Miller J.R."/>
            <person name="Sutton G."/>
            <person name="Suzuki S."/>
            <person name="Methe B."/>
            <person name="Inagaki F."/>
            <person name="Imachi H."/>
        </authorList>
    </citation>
    <scope>NUCLEOTIDE SEQUENCE [LARGE SCALE GENOMIC DNA]</scope>
    <source>
        <strain evidence="2 3">A8p</strain>
    </source>
</reference>
<dbReference type="EMBL" id="CP017768">
    <property type="protein sequence ID" value="AUB61165.1"/>
    <property type="molecule type" value="Genomic_DNA"/>
</dbReference>
<feature type="domain" description="FAD-binding" evidence="1">
    <location>
        <begin position="2"/>
        <end position="171"/>
    </location>
</feature>
<evidence type="ECO:0000313" key="2">
    <source>
        <dbReference type="EMBL" id="AUB61165.1"/>
    </source>
</evidence>
<dbReference type="SUPFAM" id="SSF51905">
    <property type="entry name" value="FAD/NAD(P)-binding domain"/>
    <property type="match status" value="1"/>
</dbReference>
<dbReference type="RefSeq" id="WP_100907354.1">
    <property type="nucleotide sequence ID" value="NZ_CP017768.1"/>
</dbReference>
<proteinExistence type="predicted"/>
<dbReference type="InterPro" id="IPR036188">
    <property type="entry name" value="FAD/NAD-bd_sf"/>
</dbReference>
<keyword evidence="3" id="KW-1185">Reference proteome</keyword>
<accession>A0A2H4VST2</accession>
<dbReference type="GeneID" id="35123709"/>
<dbReference type="Gene3D" id="3.50.50.60">
    <property type="entry name" value="FAD/NAD(P)-binding domain"/>
    <property type="match status" value="1"/>
</dbReference>
<dbReference type="PANTHER" id="PTHR42685:SF22">
    <property type="entry name" value="CONDITIONED MEDIUM FACTOR RECEPTOR 1"/>
    <property type="match status" value="1"/>
</dbReference>
<sequence length="357" mass="40359">MYDVIIIGAGPAGCIAAKKLAEYSYEVLLTEKMSLPREKSCSGILIPKSIQMVEKEFGKIPADVFSYPPINKGIILNSADGKEYWFESEGYNIWRNKFDRWMCLKAEDAGCTLKTLTSALSCEEKEDHVTVNFARRSAEKEGGFNGRMEFFQEKARFVIAGDGASSRIRRGLLKTPSNYIITYQIFCKGSIDLDSGFFHAFLDPKLSQYDAWFNVKDEYLIIGVAVKDASLMRYYHSKFVSYLKTHHNARILSEEKDEVGLMPHITPDFRVDLGKGRVLLAGDAANLLNPMGEGVSIALASGYAAAEAIKVEYDFNKHVNPVNILDRYESNLKGEIDYMKRQWRFLSTLSPDFKCFK</sequence>
<evidence type="ECO:0000313" key="3">
    <source>
        <dbReference type="Proteomes" id="UP000232631"/>
    </source>
</evidence>
<dbReference type="GO" id="GO:0071949">
    <property type="term" value="F:FAD binding"/>
    <property type="evidence" value="ECO:0007669"/>
    <property type="project" value="InterPro"/>
</dbReference>
<name>A0A2H4VST2_9EURY</name>
<dbReference type="PRINTS" id="PR00420">
    <property type="entry name" value="RNGMNOXGNASE"/>
</dbReference>
<dbReference type="KEGG" id="msub:BK009_11070"/>
<dbReference type="Proteomes" id="UP000232631">
    <property type="component" value="Chromosome"/>
</dbReference>
<dbReference type="InterPro" id="IPR050407">
    <property type="entry name" value="Geranylgeranyl_reductase"/>
</dbReference>
<evidence type="ECO:0000259" key="1">
    <source>
        <dbReference type="Pfam" id="PF01494"/>
    </source>
</evidence>
<organism evidence="2 3">
    <name type="scientific">Methanobacterium subterraneum</name>
    <dbReference type="NCBI Taxonomy" id="59277"/>
    <lineage>
        <taxon>Archaea</taxon>
        <taxon>Methanobacteriati</taxon>
        <taxon>Methanobacteriota</taxon>
        <taxon>Methanomada group</taxon>
        <taxon>Methanobacteria</taxon>
        <taxon>Methanobacteriales</taxon>
        <taxon>Methanobacteriaceae</taxon>
        <taxon>Methanobacterium</taxon>
    </lineage>
</organism>
<protein>
    <submittedName>
        <fullName evidence="2">FAD-binding dehydrogenase</fullName>
    </submittedName>
</protein>
<gene>
    <name evidence="2" type="ORF">BK009_11070</name>
</gene>